<dbReference type="RefSeq" id="WP_380922787.1">
    <property type="nucleotide sequence ID" value="NZ_JBHUPE010000007.1"/>
</dbReference>
<dbReference type="Pfam" id="PF04230">
    <property type="entry name" value="PS_pyruv_trans"/>
    <property type="match status" value="1"/>
</dbReference>
<accession>A0ABW5Z0G4</accession>
<reference evidence="3" key="1">
    <citation type="journal article" date="2019" name="Int. J. Syst. Evol. Microbiol.">
        <title>The Global Catalogue of Microorganisms (GCM) 10K type strain sequencing project: providing services to taxonomists for standard genome sequencing and annotation.</title>
        <authorList>
            <consortium name="The Broad Institute Genomics Platform"/>
            <consortium name="The Broad Institute Genome Sequencing Center for Infectious Disease"/>
            <person name="Wu L."/>
            <person name="Ma J."/>
        </authorList>
    </citation>
    <scope>NUCLEOTIDE SEQUENCE [LARGE SCALE GENOMIC DNA]</scope>
    <source>
        <strain evidence="3">KCTC 22209</strain>
    </source>
</reference>
<keyword evidence="3" id="KW-1185">Reference proteome</keyword>
<evidence type="ECO:0000259" key="1">
    <source>
        <dbReference type="Pfam" id="PF04230"/>
    </source>
</evidence>
<evidence type="ECO:0000313" key="3">
    <source>
        <dbReference type="Proteomes" id="UP001597509"/>
    </source>
</evidence>
<keyword evidence="2" id="KW-0808">Transferase</keyword>
<protein>
    <submittedName>
        <fullName evidence="2">Polysaccharide pyruvyl transferase family protein</fullName>
    </submittedName>
</protein>
<proteinExistence type="predicted"/>
<sequence length="330" mass="38274">MKFGLLNYEDGASGKFNVGDHIQSLAAKQFLPQVDDLIYRDRLNEYDGTDEIKMIMNGWYTHKPLNWPPVDNIKPLFVSFHLNSAHASILLSKKENIDYLKKHSPIGCRDFGTVKFLKDKGIDCYYSACLTTTLGLKYKSEEKNDKIYIVDVLYKDDYKQLYKDFPIRILSHLIKGKIFKMFDRDKKIEKIIPENILNKAEYLTHSYWNKDYNESERFEIAEDLLRKFSKAKLVITSRIHCALPCLAMGTPVVFIGGGGLSHKHEMSRLKGTIELLNIVLTDKVELSKEISNNLHILDPKKMDWENITNPSFNDEYTTDLINKCRNFIQS</sequence>
<feature type="domain" description="Polysaccharide pyruvyl transferase" evidence="1">
    <location>
        <begin position="17"/>
        <end position="256"/>
    </location>
</feature>
<dbReference type="EMBL" id="JBHUPE010000007">
    <property type="protein sequence ID" value="MFD2905885.1"/>
    <property type="molecule type" value="Genomic_DNA"/>
</dbReference>
<comment type="caution">
    <text evidence="2">The sequence shown here is derived from an EMBL/GenBank/DDBJ whole genome shotgun (WGS) entry which is preliminary data.</text>
</comment>
<gene>
    <name evidence="2" type="ORF">ACFS6I_18295</name>
</gene>
<dbReference type="GO" id="GO:0016740">
    <property type="term" value="F:transferase activity"/>
    <property type="evidence" value="ECO:0007669"/>
    <property type="project" value="UniProtKB-KW"/>
</dbReference>
<dbReference type="InterPro" id="IPR007345">
    <property type="entry name" value="Polysacch_pyruvyl_Trfase"/>
</dbReference>
<evidence type="ECO:0000313" key="2">
    <source>
        <dbReference type="EMBL" id="MFD2905885.1"/>
    </source>
</evidence>
<dbReference type="Proteomes" id="UP001597509">
    <property type="component" value="Unassembled WGS sequence"/>
</dbReference>
<name>A0ABW5Z0G4_9SPHI</name>
<organism evidence="2 3">
    <name type="scientific">Sphingobacterium anhuiense</name>
    <dbReference type="NCBI Taxonomy" id="493780"/>
    <lineage>
        <taxon>Bacteria</taxon>
        <taxon>Pseudomonadati</taxon>
        <taxon>Bacteroidota</taxon>
        <taxon>Sphingobacteriia</taxon>
        <taxon>Sphingobacteriales</taxon>
        <taxon>Sphingobacteriaceae</taxon>
        <taxon>Sphingobacterium</taxon>
    </lineage>
</organism>